<dbReference type="GO" id="GO:0071949">
    <property type="term" value="F:FAD binding"/>
    <property type="evidence" value="ECO:0007669"/>
    <property type="project" value="InterPro"/>
</dbReference>
<feature type="region of interest" description="Disordered" evidence="5">
    <location>
        <begin position="999"/>
        <end position="1032"/>
    </location>
</feature>
<comment type="cofactor">
    <cofactor evidence="1">
        <name>FAD</name>
        <dbReference type="ChEBI" id="CHEBI:57692"/>
    </cofactor>
</comment>
<feature type="compositionally biased region" description="Basic and acidic residues" evidence="5">
    <location>
        <begin position="1017"/>
        <end position="1028"/>
    </location>
</feature>
<dbReference type="RefSeq" id="WP_237769088.1">
    <property type="nucleotide sequence ID" value="NZ_FOOI01000021.1"/>
</dbReference>
<feature type="compositionally biased region" description="Low complexity" evidence="5">
    <location>
        <begin position="750"/>
        <end position="762"/>
    </location>
</feature>
<dbReference type="PANTHER" id="PTHR11748">
    <property type="entry name" value="D-LACTATE DEHYDROGENASE"/>
    <property type="match status" value="1"/>
</dbReference>
<dbReference type="SUPFAM" id="SSF56176">
    <property type="entry name" value="FAD-binding/transporter-associated domain-like"/>
    <property type="match status" value="1"/>
</dbReference>
<evidence type="ECO:0000256" key="4">
    <source>
        <dbReference type="ARBA" id="ARBA00023002"/>
    </source>
</evidence>
<dbReference type="Gene3D" id="1.10.45.10">
    <property type="entry name" value="Vanillyl-alcohol Oxidase, Chain A, domain 4"/>
    <property type="match status" value="1"/>
</dbReference>
<dbReference type="Pfam" id="PF02913">
    <property type="entry name" value="FAD-oxidase_C"/>
    <property type="match status" value="1"/>
</dbReference>
<evidence type="ECO:0000313" key="9">
    <source>
        <dbReference type="EMBL" id="SFH54647.1"/>
    </source>
</evidence>
<feature type="domain" description="FAD-binding PCMH-type" evidence="7">
    <location>
        <begin position="53"/>
        <end position="281"/>
    </location>
</feature>
<dbReference type="Pfam" id="PF13183">
    <property type="entry name" value="Fer4_8"/>
    <property type="match status" value="1"/>
</dbReference>
<dbReference type="PROSITE" id="PS51387">
    <property type="entry name" value="FAD_PCMH"/>
    <property type="match status" value="1"/>
</dbReference>
<dbReference type="InterPro" id="IPR016164">
    <property type="entry name" value="FAD-linked_Oxase-like_C"/>
</dbReference>
<dbReference type="InterPro" id="IPR004113">
    <property type="entry name" value="FAD-bd_oxidored_4_C"/>
</dbReference>
<feature type="compositionally biased region" description="Basic residues" evidence="5">
    <location>
        <begin position="1065"/>
        <end position="1079"/>
    </location>
</feature>
<evidence type="ECO:0000256" key="2">
    <source>
        <dbReference type="ARBA" id="ARBA00022630"/>
    </source>
</evidence>
<dbReference type="InterPro" id="IPR016166">
    <property type="entry name" value="FAD-bd_PCMH"/>
</dbReference>
<keyword evidence="4" id="KW-0560">Oxidoreductase</keyword>
<accession>A0A1I3AX45</accession>
<dbReference type="Gene3D" id="3.30.43.10">
    <property type="entry name" value="Uridine Diphospho-n-acetylenolpyruvylglucosamine Reductase, domain 2"/>
    <property type="match status" value="1"/>
</dbReference>
<keyword evidence="6" id="KW-0472">Membrane</keyword>
<dbReference type="Gene3D" id="3.30.465.10">
    <property type="match status" value="1"/>
</dbReference>
<keyword evidence="6" id="KW-0812">Transmembrane</keyword>
<dbReference type="InterPro" id="IPR017896">
    <property type="entry name" value="4Fe4S_Fe-S-bd"/>
</dbReference>
<dbReference type="Gene3D" id="3.30.70.2740">
    <property type="match status" value="1"/>
</dbReference>
<evidence type="ECO:0000259" key="7">
    <source>
        <dbReference type="PROSITE" id="PS51387"/>
    </source>
</evidence>
<keyword evidence="3" id="KW-0274">FAD</keyword>
<dbReference type="InterPro" id="IPR016171">
    <property type="entry name" value="Vanillyl_alc_oxidase_C-sub2"/>
</dbReference>
<dbReference type="InterPro" id="IPR016167">
    <property type="entry name" value="FAD-bd_PCMH_sub1"/>
</dbReference>
<dbReference type="AlphaFoldDB" id="A0A1I3AX45"/>
<dbReference type="Pfam" id="PF01565">
    <property type="entry name" value="FAD_binding_4"/>
    <property type="match status" value="1"/>
</dbReference>
<dbReference type="GO" id="GO:1903457">
    <property type="term" value="P:lactate catabolic process"/>
    <property type="evidence" value="ECO:0007669"/>
    <property type="project" value="TreeGrafter"/>
</dbReference>
<feature type="region of interest" description="Disordered" evidence="5">
    <location>
        <begin position="741"/>
        <end position="763"/>
    </location>
</feature>
<organism evidence="9 10">
    <name type="scientific">Actinopolymorpha cephalotaxi</name>
    <dbReference type="NCBI Taxonomy" id="504797"/>
    <lineage>
        <taxon>Bacteria</taxon>
        <taxon>Bacillati</taxon>
        <taxon>Actinomycetota</taxon>
        <taxon>Actinomycetes</taxon>
        <taxon>Propionibacteriales</taxon>
        <taxon>Actinopolymorphaceae</taxon>
        <taxon>Actinopolymorpha</taxon>
    </lineage>
</organism>
<feature type="region of interest" description="Disordered" evidence="5">
    <location>
        <begin position="1060"/>
        <end position="1079"/>
    </location>
</feature>
<dbReference type="Pfam" id="PF02754">
    <property type="entry name" value="CCG"/>
    <property type="match status" value="1"/>
</dbReference>
<proteinExistence type="predicted"/>
<keyword evidence="11" id="KW-1185">Reference proteome</keyword>
<protein>
    <submittedName>
        <fullName evidence="8 9">FAD/FMN-containing dehydrogenase</fullName>
    </submittedName>
</protein>
<dbReference type="EMBL" id="JACBZA010000001">
    <property type="protein sequence ID" value="NYH84309.1"/>
    <property type="molecule type" value="Genomic_DNA"/>
</dbReference>
<dbReference type="SUPFAM" id="SSF46548">
    <property type="entry name" value="alpha-helical ferredoxin"/>
    <property type="match status" value="1"/>
</dbReference>
<keyword evidence="6" id="KW-1133">Transmembrane helix</keyword>
<dbReference type="EMBL" id="FOOI01000021">
    <property type="protein sequence ID" value="SFH54647.1"/>
    <property type="molecule type" value="Genomic_DNA"/>
</dbReference>
<evidence type="ECO:0000313" key="11">
    <source>
        <dbReference type="Proteomes" id="UP000533017"/>
    </source>
</evidence>
<reference evidence="8 11" key="2">
    <citation type="submission" date="2020-07" db="EMBL/GenBank/DDBJ databases">
        <title>Sequencing the genomes of 1000 actinobacteria strains.</title>
        <authorList>
            <person name="Klenk H.-P."/>
        </authorList>
    </citation>
    <scope>NUCLEOTIDE SEQUENCE [LARGE SCALE GENOMIC DNA]</scope>
    <source>
        <strain evidence="8 11">DSM 45117</strain>
    </source>
</reference>
<reference evidence="9 10" key="1">
    <citation type="submission" date="2016-10" db="EMBL/GenBank/DDBJ databases">
        <authorList>
            <person name="de Groot N.N."/>
        </authorList>
    </citation>
    <scope>NUCLEOTIDE SEQUENCE [LARGE SCALE GENOMIC DNA]</scope>
    <source>
        <strain evidence="9 10">CPCC 202808</strain>
    </source>
</reference>
<sequence>MTEVDLPAPVLHAPRRPHVDVTELRRDLESRVDGEVRFDEGTRAAYSTDASNFRQVPIGVVVPRSVEAGVEAVAVCREHGAPLLSRGGGTSLAGQCTNEAVMIDWAKYCNRLLHVDTERRTCVVEPGIVLDVLNGRLERHGLRYGPEPATHPNCTIGGMIGNNSCGATAQRAGKVVDNIAGLEVLLHDGTRFWCGETDDEEYAAIERRGDRRAAVYRSLRRLRERYAEEIRARYPDIPRRVSGYNLDSLLPEHNFDVAGLLVGSESTLVTVLRAELELIPVLPARTLVVLGFDGIAAAGDAVPAVLPHEPIALEGLDERLLTDEKIKHLNPLAREELPEGSGFLMVQFGAETSEECERAAHRMLTALGKSGDDPDVAFLDRPEREDELWRVREAGLGATAHVPGHRETWEGWEDSAVAPERLGDYLRDLERLFEEFGYADETAPSLYGHFGQGCVHTRIPFGLTDAEGVATYRRFLESAADLVASYGGSFSGEHGDGQTRGELLPRMFGPDIIRAFGELKAIFDPDDRMNPGKVVAPHRLDENLRLGASWTPHHDGEAYFHYPETGGSFVQAVNRCVGVGKCRQHSHEGGAVMCPSYQATMEEEHSTRGRSRLLFEMLAGHHDSPVVDGWRSTAVRDALDLCLACKGCKSDCPANVDMATYKAEFLAHHYEGRLRPRAHYALGWLPVVAAGVTGARLGRVVNAFTHAPLLPRLATAAAGLEHREIPLFAGETLRQWWRRRGTDRAGGARGSRPGSRPAGSRGTVMLWPDTFTNTFHPHIGRAAVELLEDAGWEVRMPEQTLCCGLTWISTGQLATAKKVLRRTIDALAEHLRSGGFVVGLEPSCTTVFRSDAADLLGSDDDVERLRKQTLTLAELLTEHTPDWTPPSLDGVHALAQVHCHQHAVLGWDADAELLSRAGARAERLDSGCCGLAGNFGFEAGHLEVSQACAESVLLPSARGAEPGTAILADGFSCRTQLHELDSGGREGVHLAELLARGLPGRRHSPSSAAAGVGAEAGRNDLEPGDRPRTPSPLARAAALAGTALVAGAVGTLAARLGSRAATRLTGRRTSRRTRGRTGR</sequence>
<dbReference type="GO" id="GO:0008720">
    <property type="term" value="F:D-lactate dehydrogenase (NAD+) activity"/>
    <property type="evidence" value="ECO:0007669"/>
    <property type="project" value="TreeGrafter"/>
</dbReference>
<dbReference type="InterPro" id="IPR004017">
    <property type="entry name" value="Cys_rich_dom"/>
</dbReference>
<evidence type="ECO:0000256" key="6">
    <source>
        <dbReference type="SAM" id="Phobius"/>
    </source>
</evidence>
<evidence type="ECO:0000256" key="5">
    <source>
        <dbReference type="SAM" id="MobiDB-lite"/>
    </source>
</evidence>
<evidence type="ECO:0000313" key="8">
    <source>
        <dbReference type="EMBL" id="NYH84309.1"/>
    </source>
</evidence>
<dbReference type="STRING" id="504797.SAMN05421678_12118"/>
<name>A0A1I3AX45_9ACTN</name>
<evidence type="ECO:0000313" key="10">
    <source>
        <dbReference type="Proteomes" id="UP000199052"/>
    </source>
</evidence>
<keyword evidence="2" id="KW-0285">Flavoprotein</keyword>
<dbReference type="InterPro" id="IPR006094">
    <property type="entry name" value="Oxid_FAD_bind_N"/>
</dbReference>
<dbReference type="PANTHER" id="PTHR11748:SF119">
    <property type="entry name" value="D-2-HYDROXYGLUTARATE DEHYDROGENASE"/>
    <property type="match status" value="1"/>
</dbReference>
<evidence type="ECO:0000256" key="3">
    <source>
        <dbReference type="ARBA" id="ARBA00022827"/>
    </source>
</evidence>
<feature type="transmembrane region" description="Helical" evidence="6">
    <location>
        <begin position="1036"/>
        <end position="1058"/>
    </location>
</feature>
<dbReference type="InterPro" id="IPR016169">
    <property type="entry name" value="FAD-bd_PCMH_sub2"/>
</dbReference>
<dbReference type="Proteomes" id="UP000199052">
    <property type="component" value="Unassembled WGS sequence"/>
</dbReference>
<dbReference type="Proteomes" id="UP000533017">
    <property type="component" value="Unassembled WGS sequence"/>
</dbReference>
<dbReference type="GO" id="GO:0004458">
    <property type="term" value="F:D-lactate dehydrogenase (cytochrome) activity"/>
    <property type="evidence" value="ECO:0007669"/>
    <property type="project" value="TreeGrafter"/>
</dbReference>
<dbReference type="SUPFAM" id="SSF55103">
    <property type="entry name" value="FAD-linked oxidases, C-terminal domain"/>
    <property type="match status" value="1"/>
</dbReference>
<dbReference type="InterPro" id="IPR036318">
    <property type="entry name" value="FAD-bd_PCMH-like_sf"/>
</dbReference>
<gene>
    <name evidence="8" type="ORF">FHR37_003160</name>
    <name evidence="9" type="ORF">SAMN05421678_12118</name>
</gene>
<evidence type="ECO:0000256" key="1">
    <source>
        <dbReference type="ARBA" id="ARBA00001974"/>
    </source>
</evidence>